<name>A0A345AYH3_9CAUD</name>
<evidence type="ECO:0000313" key="1">
    <source>
        <dbReference type="EMBL" id="AXF42153.1"/>
    </source>
</evidence>
<proteinExistence type="predicted"/>
<organism evidence="1 2">
    <name type="scientific">Ruegeria phage vB_RpoP-V14</name>
    <dbReference type="NCBI Taxonomy" id="2218613"/>
    <lineage>
        <taxon>Viruses</taxon>
        <taxon>Duplodnaviria</taxon>
        <taxon>Heunggongvirae</taxon>
        <taxon>Uroviricota</taxon>
        <taxon>Caudoviricetes</taxon>
        <taxon>Schitoviridae</taxon>
        <taxon>Rhodovirinae</taxon>
        <taxon>Aorunvirus</taxon>
        <taxon>Aorunvirus V12</taxon>
    </lineage>
</organism>
<accession>A0A345AYH3</accession>
<dbReference type="EMBL" id="MH015257">
    <property type="protein sequence ID" value="AXF42153.1"/>
    <property type="molecule type" value="Genomic_DNA"/>
</dbReference>
<evidence type="ECO:0000313" key="2">
    <source>
        <dbReference type="Proteomes" id="UP000255807"/>
    </source>
</evidence>
<dbReference type="Proteomes" id="UP000255807">
    <property type="component" value="Segment"/>
</dbReference>
<gene>
    <name evidence="1" type="ORF">vBRpoPV14_35</name>
</gene>
<sequence length="37" mass="4339">MFEFVIGMGVGLVLGWNLIPQPAWVRNLYSRWFVEGR</sequence>
<protein>
    <submittedName>
        <fullName evidence="1">Uncharacterized protein</fullName>
    </submittedName>
</protein>
<reference evidence="1 2" key="1">
    <citation type="submission" date="2018-03" db="EMBL/GenBank/DDBJ databases">
        <title>Diverse roseophage infecting Ruegeria pomeroyi DSS-3.</title>
        <authorList>
            <person name="Zhan Y."/>
            <person name="Chen F."/>
            <person name="Wommack E."/>
            <person name="Nasko D."/>
        </authorList>
    </citation>
    <scope>NUCLEOTIDE SEQUENCE [LARGE SCALE GENOMIC DNA]</scope>
</reference>